<dbReference type="Proteomes" id="UP000238479">
    <property type="component" value="Chromosome 5"/>
</dbReference>
<evidence type="ECO:0000313" key="1">
    <source>
        <dbReference type="EMBL" id="PRQ33180.1"/>
    </source>
</evidence>
<comment type="caution">
    <text evidence="1">The sequence shown here is derived from an EMBL/GenBank/DDBJ whole genome shotgun (WGS) entry which is preliminary data.</text>
</comment>
<organism evidence="1 2">
    <name type="scientific">Rosa chinensis</name>
    <name type="common">China rose</name>
    <dbReference type="NCBI Taxonomy" id="74649"/>
    <lineage>
        <taxon>Eukaryota</taxon>
        <taxon>Viridiplantae</taxon>
        <taxon>Streptophyta</taxon>
        <taxon>Embryophyta</taxon>
        <taxon>Tracheophyta</taxon>
        <taxon>Spermatophyta</taxon>
        <taxon>Magnoliopsida</taxon>
        <taxon>eudicotyledons</taxon>
        <taxon>Gunneridae</taxon>
        <taxon>Pentapetalae</taxon>
        <taxon>rosids</taxon>
        <taxon>fabids</taxon>
        <taxon>Rosales</taxon>
        <taxon>Rosaceae</taxon>
        <taxon>Rosoideae</taxon>
        <taxon>Rosoideae incertae sedis</taxon>
        <taxon>Rosa</taxon>
    </lineage>
</organism>
<proteinExistence type="predicted"/>
<gene>
    <name evidence="1" type="ORF">RchiOBHm_Chr5g0054701</name>
</gene>
<dbReference type="AlphaFoldDB" id="A0A2P6QG73"/>
<protein>
    <submittedName>
        <fullName evidence="1">Uncharacterized protein</fullName>
    </submittedName>
</protein>
<reference evidence="1 2" key="1">
    <citation type="journal article" date="2018" name="Nat. Genet.">
        <title>The Rosa genome provides new insights in the design of modern roses.</title>
        <authorList>
            <person name="Bendahmane M."/>
        </authorList>
    </citation>
    <scope>NUCLEOTIDE SEQUENCE [LARGE SCALE GENOMIC DNA]</scope>
    <source>
        <strain evidence="2">cv. Old Blush</strain>
    </source>
</reference>
<sequence>MLGLEIELEMGISYFNPTRRRSLNVRLHTNRELIILIIQRLELGSKANSRRLIEFNSHARAKVGVTLQSAGFGRSSLIKILERRRCVSTAKLQRSISEWLQR</sequence>
<dbReference type="Gramene" id="PRQ33180">
    <property type="protein sequence ID" value="PRQ33180"/>
    <property type="gene ID" value="RchiOBHm_Chr5g0054701"/>
</dbReference>
<name>A0A2P6QG73_ROSCH</name>
<dbReference type="EMBL" id="PDCK01000043">
    <property type="protein sequence ID" value="PRQ33180.1"/>
    <property type="molecule type" value="Genomic_DNA"/>
</dbReference>
<accession>A0A2P6QG73</accession>
<keyword evidence="2" id="KW-1185">Reference proteome</keyword>
<evidence type="ECO:0000313" key="2">
    <source>
        <dbReference type="Proteomes" id="UP000238479"/>
    </source>
</evidence>